<dbReference type="CDD" id="cd00207">
    <property type="entry name" value="fer2"/>
    <property type="match status" value="1"/>
</dbReference>
<keyword evidence="6" id="KW-0408">Iron</keyword>
<evidence type="ECO:0000256" key="2">
    <source>
        <dbReference type="ARBA" id="ARBA00022448"/>
    </source>
</evidence>
<dbReference type="KEGG" id="rhg:EXZ61_16220"/>
<evidence type="ECO:0000256" key="3">
    <source>
        <dbReference type="ARBA" id="ARBA00022714"/>
    </source>
</evidence>
<comment type="cofactor">
    <cofactor evidence="8">
        <name>[2Fe-2S] cluster</name>
        <dbReference type="ChEBI" id="CHEBI:190135"/>
    </cofactor>
</comment>
<evidence type="ECO:0000259" key="9">
    <source>
        <dbReference type="PROSITE" id="PS51085"/>
    </source>
</evidence>
<dbReference type="PROSITE" id="PS51085">
    <property type="entry name" value="2FE2S_FER_2"/>
    <property type="match status" value="1"/>
</dbReference>
<evidence type="ECO:0000256" key="7">
    <source>
        <dbReference type="ARBA" id="ARBA00023014"/>
    </source>
</evidence>
<evidence type="ECO:0000313" key="11">
    <source>
        <dbReference type="Proteomes" id="UP000317365"/>
    </source>
</evidence>
<dbReference type="InterPro" id="IPR012675">
    <property type="entry name" value="Beta-grasp_dom_sf"/>
</dbReference>
<dbReference type="Gene3D" id="3.10.20.30">
    <property type="match status" value="1"/>
</dbReference>
<dbReference type="PANTHER" id="PTHR43112:SF3">
    <property type="entry name" value="FERREDOXIN-2, CHLOROPLASTIC"/>
    <property type="match status" value="1"/>
</dbReference>
<dbReference type="GO" id="GO:0046872">
    <property type="term" value="F:metal ion binding"/>
    <property type="evidence" value="ECO:0007669"/>
    <property type="project" value="UniProtKB-KW"/>
</dbReference>
<evidence type="ECO:0000256" key="8">
    <source>
        <dbReference type="ARBA" id="ARBA00034078"/>
    </source>
</evidence>
<dbReference type="EMBL" id="CP036282">
    <property type="protein sequence ID" value="QDL55594.1"/>
    <property type="molecule type" value="Genomic_DNA"/>
</dbReference>
<dbReference type="SUPFAM" id="SSF54292">
    <property type="entry name" value="2Fe-2S ferredoxin-like"/>
    <property type="match status" value="1"/>
</dbReference>
<evidence type="ECO:0000256" key="1">
    <source>
        <dbReference type="ARBA" id="ARBA00007874"/>
    </source>
</evidence>
<keyword evidence="7" id="KW-0411">Iron-sulfur</keyword>
<evidence type="ECO:0000256" key="4">
    <source>
        <dbReference type="ARBA" id="ARBA00022723"/>
    </source>
</evidence>
<organism evidence="10 11">
    <name type="scientific">Rhodoferax aquaticus</name>
    <dbReference type="NCBI Taxonomy" id="2527691"/>
    <lineage>
        <taxon>Bacteria</taxon>
        <taxon>Pseudomonadati</taxon>
        <taxon>Pseudomonadota</taxon>
        <taxon>Betaproteobacteria</taxon>
        <taxon>Burkholderiales</taxon>
        <taxon>Comamonadaceae</taxon>
        <taxon>Rhodoferax</taxon>
    </lineage>
</organism>
<proteinExistence type="inferred from homology"/>
<keyword evidence="3" id="KW-0001">2Fe-2S</keyword>
<gene>
    <name evidence="10" type="ORF">EXZ61_16220</name>
</gene>
<evidence type="ECO:0000256" key="6">
    <source>
        <dbReference type="ARBA" id="ARBA00023004"/>
    </source>
</evidence>
<keyword evidence="4" id="KW-0479">Metal-binding</keyword>
<dbReference type="RefSeq" id="WP_142812749.1">
    <property type="nucleotide sequence ID" value="NZ_CP036282.1"/>
</dbReference>
<dbReference type="Pfam" id="PF00111">
    <property type="entry name" value="Fer2"/>
    <property type="match status" value="1"/>
</dbReference>
<evidence type="ECO:0000256" key="5">
    <source>
        <dbReference type="ARBA" id="ARBA00022982"/>
    </source>
</evidence>
<feature type="domain" description="2Fe-2S ferredoxin-type" evidence="9">
    <location>
        <begin position="10"/>
        <end position="99"/>
    </location>
</feature>
<dbReference type="InterPro" id="IPR001041">
    <property type="entry name" value="2Fe-2S_ferredoxin-type"/>
</dbReference>
<dbReference type="Proteomes" id="UP000317365">
    <property type="component" value="Chromosome"/>
</dbReference>
<dbReference type="GO" id="GO:0051537">
    <property type="term" value="F:2 iron, 2 sulfur cluster binding"/>
    <property type="evidence" value="ECO:0007669"/>
    <property type="project" value="UniProtKB-KW"/>
</dbReference>
<dbReference type="PANTHER" id="PTHR43112">
    <property type="entry name" value="FERREDOXIN"/>
    <property type="match status" value="1"/>
</dbReference>
<evidence type="ECO:0000313" key="10">
    <source>
        <dbReference type="EMBL" id="QDL55594.1"/>
    </source>
</evidence>
<reference evidence="11" key="1">
    <citation type="submission" date="2019-02" db="EMBL/GenBank/DDBJ databases">
        <title>Complete genome sequence of Rhodoferax sp. Gr-4.</title>
        <authorList>
            <person name="Jin L."/>
        </authorList>
    </citation>
    <scope>NUCLEOTIDE SEQUENCE [LARGE SCALE GENOMIC DNA]</scope>
    <source>
        <strain evidence="11">Gr-4</strain>
    </source>
</reference>
<keyword evidence="5" id="KW-0249">Electron transport</keyword>
<dbReference type="InterPro" id="IPR036010">
    <property type="entry name" value="2Fe-2S_ferredoxin-like_sf"/>
</dbReference>
<name>A0A515ESG0_9BURK</name>
<accession>A0A515ESG0</accession>
<sequence>MTSHSDRTQYQVCLSTSGTCFPVAPEQTILQAALGSGIELLSSCRNGTCRTCICRMSAGHVHYRMAWPGLSAEEKASGFILPCVAYVSCDITLEHVEFD</sequence>
<comment type="similarity">
    <text evidence="1">Belongs to the 2Fe2S plant-type ferredoxin family.</text>
</comment>
<dbReference type="AlphaFoldDB" id="A0A515ESG0"/>
<protein>
    <submittedName>
        <fullName evidence="10">2Fe-2S iron-sulfur cluster binding domain-containing protein</fullName>
    </submittedName>
</protein>
<keyword evidence="2" id="KW-0813">Transport</keyword>
<reference evidence="11" key="2">
    <citation type="journal article" date="2020" name="Int. J. Syst. Evol. Microbiol.">
        <title>Genomic insights into a novel species Rhodoferax aquaticus sp. nov., isolated from freshwater.</title>
        <authorList>
            <person name="Li T."/>
            <person name="Zhuo Y."/>
            <person name="Jin C.Z."/>
            <person name="Wu X."/>
            <person name="Ko S.R."/>
            <person name="Jin F.J."/>
            <person name="Ahn C.Y."/>
            <person name="Oh H.M."/>
            <person name="Lee H.G."/>
            <person name="Jin L."/>
        </authorList>
    </citation>
    <scope>NUCLEOTIDE SEQUENCE [LARGE SCALE GENOMIC DNA]</scope>
    <source>
        <strain evidence="11">Gr-4</strain>
    </source>
</reference>
<keyword evidence="11" id="KW-1185">Reference proteome</keyword>